<dbReference type="EMBL" id="KZ506744">
    <property type="protein sequence ID" value="PKU38439.1"/>
    <property type="molecule type" value="Genomic_DNA"/>
</dbReference>
<reference evidence="7" key="2">
    <citation type="submission" date="2017-12" db="EMBL/GenBank/DDBJ databases">
        <title>Genome sequence of the Bar-tailed Godwit (Limosa lapponica baueri).</title>
        <authorList>
            <person name="Lima N.C.B."/>
            <person name="Parody-Merino A.M."/>
            <person name="Battley P.F."/>
            <person name="Fidler A.E."/>
            <person name="Prosdocimi F."/>
        </authorList>
    </citation>
    <scope>NUCLEOTIDE SEQUENCE [LARGE SCALE GENOMIC DNA]</scope>
</reference>
<dbReference type="InterPro" id="IPR003461">
    <property type="entry name" value="Keratin"/>
</dbReference>
<comment type="similarity">
    <text evidence="1 5">Belongs to the avian keratin family.</text>
</comment>
<evidence type="ECO:0000256" key="3">
    <source>
        <dbReference type="ARBA" id="ARBA00022744"/>
    </source>
</evidence>
<evidence type="ECO:0000256" key="5">
    <source>
        <dbReference type="RuleBase" id="RU364002"/>
    </source>
</evidence>
<organism evidence="6 7">
    <name type="scientific">Limosa lapponica baueri</name>
    <dbReference type="NCBI Taxonomy" id="1758121"/>
    <lineage>
        <taxon>Eukaryota</taxon>
        <taxon>Metazoa</taxon>
        <taxon>Chordata</taxon>
        <taxon>Craniata</taxon>
        <taxon>Vertebrata</taxon>
        <taxon>Euteleostomi</taxon>
        <taxon>Archelosauria</taxon>
        <taxon>Archosauria</taxon>
        <taxon>Dinosauria</taxon>
        <taxon>Saurischia</taxon>
        <taxon>Theropoda</taxon>
        <taxon>Coelurosauria</taxon>
        <taxon>Aves</taxon>
        <taxon>Neognathae</taxon>
        <taxon>Neoaves</taxon>
        <taxon>Charadriiformes</taxon>
        <taxon>Scolopacidae</taxon>
        <taxon>Limosa</taxon>
    </lineage>
</organism>
<comment type="subunit">
    <text evidence="2 5">The avian keratins (F-ker, S-ker, C-ker and B-ker) are a complex mixture of very similar polypeptides.</text>
</comment>
<evidence type="ECO:0000256" key="1">
    <source>
        <dbReference type="ARBA" id="ARBA00008702"/>
    </source>
</evidence>
<sequence>MMSNKISSECLPACEVTCSQPCAYSRSLEPCVASCGDSKAIVYPPPVVITFPGPTLSSCSQESIVGTSIPQPIGALMYGSDESNGMGGTSFGSGASLGSGGMSGMEGSFGSGGFFGYGGSFGSGGMSGMGGSCGYGGMSGMRRSFGSGGSFGYGGSSGVGGCYSKRSYSSRASRLGNCGSF</sequence>
<name>A0A2I0TXC5_LIMLA</name>
<evidence type="ECO:0000313" key="6">
    <source>
        <dbReference type="EMBL" id="PKU38439.1"/>
    </source>
</evidence>
<dbReference type="OrthoDB" id="9385388at2759"/>
<dbReference type="PANTHER" id="PTHR31203:SF1">
    <property type="entry name" value="BETA-KERATIN-RELATED PROTEIN-RELATED"/>
    <property type="match status" value="1"/>
</dbReference>
<evidence type="ECO:0000313" key="7">
    <source>
        <dbReference type="Proteomes" id="UP000233556"/>
    </source>
</evidence>
<protein>
    <recommendedName>
        <fullName evidence="5">Keratin</fullName>
    </recommendedName>
</protein>
<gene>
    <name evidence="6" type="ORF">llap_11259</name>
</gene>
<keyword evidence="7" id="KW-1185">Reference proteome</keyword>
<reference evidence="7" key="1">
    <citation type="submission" date="2017-11" db="EMBL/GenBank/DDBJ databases">
        <authorList>
            <person name="Lima N.C."/>
            <person name="Parody-Merino A.M."/>
            <person name="Battley P.F."/>
            <person name="Fidler A.E."/>
            <person name="Prosdocimi F."/>
        </authorList>
    </citation>
    <scope>NUCLEOTIDE SEQUENCE [LARGE SCALE GENOMIC DNA]</scope>
</reference>
<dbReference type="PANTHER" id="PTHR31203">
    <property type="entry name" value="BETA-KERATIN-RELATED PROTEIN-RELATED"/>
    <property type="match status" value="1"/>
</dbReference>
<keyword evidence="3 5" id="KW-0416">Keratin</keyword>
<dbReference type="GO" id="GO:0005200">
    <property type="term" value="F:structural constituent of cytoskeleton"/>
    <property type="evidence" value="ECO:0007669"/>
    <property type="project" value="InterPro"/>
</dbReference>
<dbReference type="Pfam" id="PF02422">
    <property type="entry name" value="Keratin"/>
    <property type="match status" value="1"/>
</dbReference>
<dbReference type="Proteomes" id="UP000233556">
    <property type="component" value="Unassembled WGS sequence"/>
</dbReference>
<accession>A0A2I0TXC5</accession>
<keyword evidence="4" id="KW-0007">Acetylation</keyword>
<proteinExistence type="inferred from homology"/>
<evidence type="ECO:0000256" key="2">
    <source>
        <dbReference type="ARBA" id="ARBA00011806"/>
    </source>
</evidence>
<dbReference type="AlphaFoldDB" id="A0A2I0TXC5"/>
<dbReference type="GO" id="GO:0005882">
    <property type="term" value="C:intermediate filament"/>
    <property type="evidence" value="ECO:0007669"/>
    <property type="project" value="UniProtKB-KW"/>
</dbReference>
<evidence type="ECO:0000256" key="4">
    <source>
        <dbReference type="ARBA" id="ARBA00022990"/>
    </source>
</evidence>